<dbReference type="RefSeq" id="XP_022243873.1">
    <property type="nucleotide sequence ID" value="XM_022388165.1"/>
</dbReference>
<dbReference type="PRINTS" id="PR00177">
    <property type="entry name" value="NMDARECEPTOR"/>
</dbReference>
<dbReference type="InterPro" id="IPR001320">
    <property type="entry name" value="Iontro_rcpt_C"/>
</dbReference>
<dbReference type="SUPFAM" id="SSF53850">
    <property type="entry name" value="Periplasmic binding protein-like II"/>
    <property type="match status" value="1"/>
</dbReference>
<keyword evidence="4" id="KW-1003">Cell membrane</keyword>
<evidence type="ECO:0000256" key="11">
    <source>
        <dbReference type="ARBA" id="ARBA00023286"/>
    </source>
</evidence>
<gene>
    <name evidence="17" type="primary">LOC111086216</name>
</gene>
<comment type="similarity">
    <text evidence="2">Belongs to the glutamate-gated ion channel (TC 1.A.10.1) family.</text>
</comment>
<keyword evidence="3" id="KW-0813">Transport</keyword>
<feature type="transmembrane region" description="Helical" evidence="13">
    <location>
        <begin position="418"/>
        <end position="444"/>
    </location>
</feature>
<dbReference type="InterPro" id="IPR052192">
    <property type="entry name" value="Insect_Ionotropic_Sensory_Rcpt"/>
</dbReference>
<keyword evidence="8 13" id="KW-0472">Membrane</keyword>
<keyword evidence="16" id="KW-1185">Reference proteome</keyword>
<dbReference type="Pfam" id="PF10613">
    <property type="entry name" value="Lig_chan-Glu_bd"/>
    <property type="match status" value="1"/>
</dbReference>
<evidence type="ECO:0000256" key="10">
    <source>
        <dbReference type="ARBA" id="ARBA00023180"/>
    </source>
</evidence>
<dbReference type="Gene3D" id="3.40.190.10">
    <property type="entry name" value="Periplasmic binding protein-like II"/>
    <property type="match status" value="1"/>
</dbReference>
<dbReference type="SMART" id="SM00918">
    <property type="entry name" value="Lig_chan-Glu_bd"/>
    <property type="match status" value="1"/>
</dbReference>
<feature type="domain" description="Ionotropic glutamate receptor L-glutamate and glycine-binding" evidence="15">
    <location>
        <begin position="43"/>
        <end position="107"/>
    </location>
</feature>
<keyword evidence="5 13" id="KW-0812">Transmembrane</keyword>
<dbReference type="Pfam" id="PF00060">
    <property type="entry name" value="Lig_chan"/>
    <property type="match status" value="1"/>
</dbReference>
<dbReference type="GeneID" id="111086216"/>
<sequence>MIMSSTMAAIEEGSLLNTSFFVKPRLNLHNRTLQIASVHRVPFQNITTLPNGGYQASGFIFEIVNHLAHYFNFSYNIVIPEDNSFGKLVKHENGTESWNGMMRLLLDKKVDLAAGPFTVNVDRRRVVNFSETLFSDDIGVLVKKPEKKDNTEKLLAPFTLRVWCAIILATIFMGLTLFGVLCLQTYLLCSGEESGEKYNYSLSKCMWFVYSGLVKQGAEDVPISDSVRILFATWWMFTLLVTAFYTGNLTAFLTSSVYKLGNSLESVLNDPTTKWLVDYGSALDSAIEFPTDTSFRQLHASRLKGKCDTTEGDDEAVILVEKGGYIFFREVNVLNYLIRRSFRKHRGKCVLTKGWVTFYRRQNAIPYAPDSLYAEDFNLMIKQLRAAGLIEKWKEQYFPNMESCFLSRSKSFNTQEEALSVFELASAFYLYSGGVALGIAVLIIENVWRNIFGNNKNDSKMAAWLKR</sequence>
<organism evidence="16 17">
    <name type="scientific">Limulus polyphemus</name>
    <name type="common">Atlantic horseshoe crab</name>
    <dbReference type="NCBI Taxonomy" id="6850"/>
    <lineage>
        <taxon>Eukaryota</taxon>
        <taxon>Metazoa</taxon>
        <taxon>Ecdysozoa</taxon>
        <taxon>Arthropoda</taxon>
        <taxon>Chelicerata</taxon>
        <taxon>Merostomata</taxon>
        <taxon>Xiphosura</taxon>
        <taxon>Limulidae</taxon>
        <taxon>Limulus</taxon>
    </lineage>
</organism>
<keyword evidence="12" id="KW-0407">Ion channel</keyword>
<keyword evidence="7" id="KW-0406">Ion transport</keyword>
<keyword evidence="10" id="KW-0325">Glycoprotein</keyword>
<dbReference type="Gene3D" id="1.10.287.70">
    <property type="match status" value="1"/>
</dbReference>
<keyword evidence="9" id="KW-0675">Receptor</keyword>
<feature type="transmembrane region" description="Helical" evidence="13">
    <location>
        <begin position="234"/>
        <end position="253"/>
    </location>
</feature>
<evidence type="ECO:0000256" key="5">
    <source>
        <dbReference type="ARBA" id="ARBA00022692"/>
    </source>
</evidence>
<evidence type="ECO:0000256" key="12">
    <source>
        <dbReference type="ARBA" id="ARBA00023303"/>
    </source>
</evidence>
<comment type="subcellular location">
    <subcellularLocation>
        <location evidence="1">Cell membrane</location>
        <topology evidence="1">Multi-pass membrane protein</topology>
    </subcellularLocation>
</comment>
<name>A0ABM1SJR7_LIMPO</name>
<evidence type="ECO:0000256" key="3">
    <source>
        <dbReference type="ARBA" id="ARBA00022448"/>
    </source>
</evidence>
<proteinExistence type="inferred from homology"/>
<evidence type="ECO:0000256" key="9">
    <source>
        <dbReference type="ARBA" id="ARBA00023170"/>
    </source>
</evidence>
<evidence type="ECO:0000313" key="17">
    <source>
        <dbReference type="RefSeq" id="XP_022243873.1"/>
    </source>
</evidence>
<dbReference type="PANTHER" id="PTHR42643:SF24">
    <property type="entry name" value="IONOTROPIC RECEPTOR 60A"/>
    <property type="match status" value="1"/>
</dbReference>
<evidence type="ECO:0000256" key="7">
    <source>
        <dbReference type="ARBA" id="ARBA00023065"/>
    </source>
</evidence>
<dbReference type="SMART" id="SM00079">
    <property type="entry name" value="PBPe"/>
    <property type="match status" value="1"/>
</dbReference>
<dbReference type="PANTHER" id="PTHR42643">
    <property type="entry name" value="IONOTROPIC RECEPTOR 20A-RELATED"/>
    <property type="match status" value="1"/>
</dbReference>
<evidence type="ECO:0000259" key="15">
    <source>
        <dbReference type="SMART" id="SM00918"/>
    </source>
</evidence>
<dbReference type="InterPro" id="IPR001508">
    <property type="entry name" value="Iono_Glu_rcpt_met"/>
</dbReference>
<keyword evidence="11" id="KW-1071">Ligand-gated ion channel</keyword>
<reference evidence="17" key="1">
    <citation type="submission" date="2025-08" db="UniProtKB">
        <authorList>
            <consortium name="RefSeq"/>
        </authorList>
    </citation>
    <scope>IDENTIFICATION</scope>
    <source>
        <tissue evidence="17">Muscle</tissue>
    </source>
</reference>
<evidence type="ECO:0000256" key="8">
    <source>
        <dbReference type="ARBA" id="ARBA00023136"/>
    </source>
</evidence>
<evidence type="ECO:0000259" key="14">
    <source>
        <dbReference type="SMART" id="SM00079"/>
    </source>
</evidence>
<feature type="domain" description="Ionotropic glutamate receptor C-terminal" evidence="14">
    <location>
        <begin position="32"/>
        <end position="400"/>
    </location>
</feature>
<protein>
    <submittedName>
        <fullName evidence="17">Glutamate receptor ionotropic, delta-1-like</fullName>
    </submittedName>
</protein>
<evidence type="ECO:0000256" key="6">
    <source>
        <dbReference type="ARBA" id="ARBA00022989"/>
    </source>
</evidence>
<evidence type="ECO:0000256" key="4">
    <source>
        <dbReference type="ARBA" id="ARBA00022475"/>
    </source>
</evidence>
<feature type="transmembrane region" description="Helical" evidence="13">
    <location>
        <begin position="162"/>
        <end position="187"/>
    </location>
</feature>
<evidence type="ECO:0000313" key="16">
    <source>
        <dbReference type="Proteomes" id="UP000694941"/>
    </source>
</evidence>
<dbReference type="Proteomes" id="UP000694941">
    <property type="component" value="Unplaced"/>
</dbReference>
<dbReference type="InterPro" id="IPR019594">
    <property type="entry name" value="Glu/Gly-bd"/>
</dbReference>
<keyword evidence="6 13" id="KW-1133">Transmembrane helix</keyword>
<evidence type="ECO:0000256" key="1">
    <source>
        <dbReference type="ARBA" id="ARBA00004651"/>
    </source>
</evidence>
<evidence type="ECO:0000256" key="13">
    <source>
        <dbReference type="SAM" id="Phobius"/>
    </source>
</evidence>
<accession>A0ABM1SJR7</accession>
<evidence type="ECO:0000256" key="2">
    <source>
        <dbReference type="ARBA" id="ARBA00008685"/>
    </source>
</evidence>